<feature type="domain" description="Peptidase S8/S53" evidence="8">
    <location>
        <begin position="2"/>
        <end position="259"/>
    </location>
</feature>
<evidence type="ECO:0000259" key="8">
    <source>
        <dbReference type="Pfam" id="PF00082"/>
    </source>
</evidence>
<sequence>MKNGILTVCAAGNSGPNHASVMNVAPWAISVATTTFDRKFVTQVKLGNNKFYEGTSLNNFDLKGELYPLIYSRDAPNKEAGFDGDSSRNWINSLDEKLVKGKKFLCEGNEEASEAFRVGVVGLLIQGTTYINVAYSFPLPACYLHTKDATKIRKYIHSKRTPTATIFKTNELRESLAPVVPSFSGRGPNNVTLEILKPDLTARGVDIIASWSPLSLISEILGENRTLEFNIVLGTSMSCPHVSGATWYIKSFHSTWSTAKQMSQDAKFAYGAGQIDPVKALNPGMVYDAT</sequence>
<keyword evidence="6" id="KW-0720">Serine protease</keyword>
<evidence type="ECO:0000256" key="2">
    <source>
        <dbReference type="ARBA" id="ARBA00011073"/>
    </source>
</evidence>
<dbReference type="PANTHER" id="PTHR10795">
    <property type="entry name" value="PROPROTEIN CONVERTASE SUBTILISIN/KEXIN"/>
    <property type="match status" value="1"/>
</dbReference>
<protein>
    <submittedName>
        <fullName evidence="10">Cucumisin-like</fullName>
    </submittedName>
</protein>
<comment type="similarity">
    <text evidence="2 7">Belongs to the peptidase S8 family.</text>
</comment>
<keyword evidence="3" id="KW-0645">Protease</keyword>
<dbReference type="GO" id="GO:0004252">
    <property type="term" value="F:serine-type endopeptidase activity"/>
    <property type="evidence" value="ECO:0007669"/>
    <property type="project" value="InterPro"/>
</dbReference>
<dbReference type="Gene3D" id="3.50.30.30">
    <property type="match status" value="1"/>
</dbReference>
<evidence type="ECO:0000256" key="1">
    <source>
        <dbReference type="ARBA" id="ARBA00004613"/>
    </source>
</evidence>
<gene>
    <name evidence="10" type="primary">LOC101499179</name>
</gene>
<accession>A0A3Q7XUB0</accession>
<dbReference type="CDD" id="cd02120">
    <property type="entry name" value="PA_subtilisin_like"/>
    <property type="match status" value="1"/>
</dbReference>
<dbReference type="AlphaFoldDB" id="A0A3Q7XUB0"/>
<reference evidence="9" key="1">
    <citation type="journal article" date="2013" name="Nat. Biotechnol.">
        <title>Draft genome sequence of chickpea (Cicer arietinum) provides a resource for trait improvement.</title>
        <authorList>
            <person name="Varshney R.K."/>
            <person name="Song C."/>
            <person name="Saxena R.K."/>
            <person name="Azam S."/>
            <person name="Yu S."/>
            <person name="Sharpe A.G."/>
            <person name="Cannon S."/>
            <person name="Baek J."/>
            <person name="Rosen B.D."/>
            <person name="Tar'an B."/>
            <person name="Millan T."/>
            <person name="Zhang X."/>
            <person name="Ramsay L.D."/>
            <person name="Iwata A."/>
            <person name="Wang Y."/>
            <person name="Nelson W."/>
            <person name="Farmer A.D."/>
            <person name="Gaur P.M."/>
            <person name="Soderlund C."/>
            <person name="Penmetsa R.V."/>
            <person name="Xu C."/>
            <person name="Bharti A.K."/>
            <person name="He W."/>
            <person name="Winter P."/>
            <person name="Zhao S."/>
            <person name="Hane J.K."/>
            <person name="Carrasquilla-Garcia N."/>
            <person name="Condie J.A."/>
            <person name="Upadhyaya H.D."/>
            <person name="Luo M.C."/>
            <person name="Thudi M."/>
            <person name="Gowda C.L."/>
            <person name="Singh N.P."/>
            <person name="Lichtenzveig J."/>
            <person name="Gali K.K."/>
            <person name="Rubio J."/>
            <person name="Nadarajan N."/>
            <person name="Dolezel J."/>
            <person name="Bansal K.C."/>
            <person name="Xu X."/>
            <person name="Edwards D."/>
            <person name="Zhang G."/>
            <person name="Kahl G."/>
            <person name="Gil J."/>
            <person name="Singh K.B."/>
            <person name="Datta S.K."/>
            <person name="Jackson S.A."/>
            <person name="Wang J."/>
            <person name="Cook D.R."/>
        </authorList>
    </citation>
    <scope>NUCLEOTIDE SEQUENCE [LARGE SCALE GENOMIC DNA]</scope>
    <source>
        <strain evidence="9">cv. CDC Frontier</strain>
    </source>
</reference>
<dbReference type="PROSITE" id="PS00138">
    <property type="entry name" value="SUBTILASE_SER"/>
    <property type="match status" value="1"/>
</dbReference>
<evidence type="ECO:0000256" key="6">
    <source>
        <dbReference type="ARBA" id="ARBA00022825"/>
    </source>
</evidence>
<dbReference type="InterPro" id="IPR023828">
    <property type="entry name" value="Peptidase_S8_Ser-AS"/>
</dbReference>
<evidence type="ECO:0000313" key="9">
    <source>
        <dbReference type="Proteomes" id="UP000087171"/>
    </source>
</evidence>
<evidence type="ECO:0000256" key="3">
    <source>
        <dbReference type="ARBA" id="ARBA00022670"/>
    </source>
</evidence>
<dbReference type="Gene3D" id="3.40.50.200">
    <property type="entry name" value="Peptidase S8/S53 domain"/>
    <property type="match status" value="1"/>
</dbReference>
<dbReference type="InterPro" id="IPR000209">
    <property type="entry name" value="Peptidase_S8/S53_dom"/>
</dbReference>
<dbReference type="InterPro" id="IPR036852">
    <property type="entry name" value="Peptidase_S8/S53_dom_sf"/>
</dbReference>
<dbReference type="RefSeq" id="XP_027191733.1">
    <property type="nucleotide sequence ID" value="XM_027335932.1"/>
</dbReference>
<evidence type="ECO:0000313" key="10">
    <source>
        <dbReference type="RefSeq" id="XP_027191733.1"/>
    </source>
</evidence>
<dbReference type="KEGG" id="cam:101499179"/>
<dbReference type="Pfam" id="PF00082">
    <property type="entry name" value="Peptidase_S8"/>
    <property type="match status" value="1"/>
</dbReference>
<evidence type="ECO:0000256" key="7">
    <source>
        <dbReference type="PROSITE-ProRule" id="PRU01240"/>
    </source>
</evidence>
<evidence type="ECO:0000256" key="4">
    <source>
        <dbReference type="ARBA" id="ARBA00022729"/>
    </source>
</evidence>
<keyword evidence="9" id="KW-1185">Reference proteome</keyword>
<keyword evidence="5" id="KW-0378">Hydrolase</keyword>
<keyword evidence="4" id="KW-0732">Signal</keyword>
<reference evidence="10" key="2">
    <citation type="submission" date="2025-08" db="UniProtKB">
        <authorList>
            <consortium name="RefSeq"/>
        </authorList>
    </citation>
    <scope>IDENTIFICATION</scope>
    <source>
        <tissue evidence="10">Etiolated seedlings</tissue>
    </source>
</reference>
<dbReference type="SUPFAM" id="SSF52743">
    <property type="entry name" value="Subtilisin-like"/>
    <property type="match status" value="1"/>
</dbReference>
<comment type="subcellular location">
    <subcellularLocation>
        <location evidence="1">Secreted</location>
    </subcellularLocation>
</comment>
<dbReference type="GO" id="GO:0005576">
    <property type="term" value="C:extracellular region"/>
    <property type="evidence" value="ECO:0007669"/>
    <property type="project" value="UniProtKB-SubCell"/>
</dbReference>
<organism evidence="9 10">
    <name type="scientific">Cicer arietinum</name>
    <name type="common">Chickpea</name>
    <name type="synonym">Garbanzo</name>
    <dbReference type="NCBI Taxonomy" id="3827"/>
    <lineage>
        <taxon>Eukaryota</taxon>
        <taxon>Viridiplantae</taxon>
        <taxon>Streptophyta</taxon>
        <taxon>Embryophyta</taxon>
        <taxon>Tracheophyta</taxon>
        <taxon>Spermatophyta</taxon>
        <taxon>Magnoliopsida</taxon>
        <taxon>eudicotyledons</taxon>
        <taxon>Gunneridae</taxon>
        <taxon>Pentapetalae</taxon>
        <taxon>rosids</taxon>
        <taxon>fabids</taxon>
        <taxon>Fabales</taxon>
        <taxon>Fabaceae</taxon>
        <taxon>Papilionoideae</taxon>
        <taxon>50 kb inversion clade</taxon>
        <taxon>NPAAA clade</taxon>
        <taxon>Hologalegina</taxon>
        <taxon>IRL clade</taxon>
        <taxon>Cicereae</taxon>
        <taxon>Cicer</taxon>
    </lineage>
</organism>
<dbReference type="OrthoDB" id="206201at2759"/>
<dbReference type="Proteomes" id="UP000087171">
    <property type="component" value="Chromosome Ca6"/>
</dbReference>
<evidence type="ECO:0000256" key="5">
    <source>
        <dbReference type="ARBA" id="ARBA00022801"/>
    </source>
</evidence>
<name>A0A3Q7XUB0_CICAR</name>
<proteinExistence type="inferred from homology"/>
<dbReference type="PROSITE" id="PS51892">
    <property type="entry name" value="SUBTILASE"/>
    <property type="match status" value="1"/>
</dbReference>
<comment type="caution">
    <text evidence="7">Lacks conserved residue(s) required for the propagation of feature annotation.</text>
</comment>
<dbReference type="PaxDb" id="3827-XP_004503200.1"/>
<dbReference type="InterPro" id="IPR045051">
    <property type="entry name" value="SBT"/>
</dbReference>
<dbReference type="GO" id="GO:0006508">
    <property type="term" value="P:proteolysis"/>
    <property type="evidence" value="ECO:0007669"/>
    <property type="project" value="UniProtKB-KW"/>
</dbReference>